<dbReference type="WormBase" id="SRAE_2000283800">
    <property type="protein sequence ID" value="SRP05669"/>
    <property type="gene ID" value="WBGene00263052"/>
</dbReference>
<dbReference type="GeneID" id="36380545"/>
<dbReference type="EMBL" id="LN609529">
    <property type="protein sequence ID" value="CEF68180.1"/>
    <property type="molecule type" value="Genomic_DNA"/>
</dbReference>
<dbReference type="AlphaFoldDB" id="A0A090LKY0"/>
<evidence type="ECO:0000313" key="5">
    <source>
        <dbReference type="WormBase" id="SRAE_2000283800"/>
    </source>
</evidence>
<dbReference type="WBParaSite" id="SRAE_2000283800.1">
    <property type="protein sequence ID" value="SRAE_2000283800.1"/>
    <property type="gene ID" value="WBGene00263052"/>
</dbReference>
<feature type="region of interest" description="Disordered" evidence="1">
    <location>
        <begin position="1"/>
        <end position="22"/>
    </location>
</feature>
<feature type="compositionally biased region" description="Low complexity" evidence="1">
    <location>
        <begin position="106"/>
        <end position="123"/>
    </location>
</feature>
<keyword evidence="3" id="KW-1185">Reference proteome</keyword>
<gene>
    <name evidence="2 4 5" type="ORF">SRAE_2000283800</name>
</gene>
<proteinExistence type="predicted"/>
<evidence type="ECO:0000256" key="1">
    <source>
        <dbReference type="SAM" id="MobiDB-lite"/>
    </source>
</evidence>
<feature type="region of interest" description="Disordered" evidence="1">
    <location>
        <begin position="106"/>
        <end position="126"/>
    </location>
</feature>
<evidence type="ECO:0000313" key="3">
    <source>
        <dbReference type="Proteomes" id="UP000035682"/>
    </source>
</evidence>
<evidence type="ECO:0000313" key="4">
    <source>
        <dbReference type="WBParaSite" id="SRAE_2000283800.1"/>
    </source>
</evidence>
<dbReference type="CTD" id="36380545"/>
<organism evidence="2">
    <name type="scientific">Strongyloides ratti</name>
    <name type="common">Parasitic roundworm</name>
    <dbReference type="NCBI Taxonomy" id="34506"/>
    <lineage>
        <taxon>Eukaryota</taxon>
        <taxon>Metazoa</taxon>
        <taxon>Ecdysozoa</taxon>
        <taxon>Nematoda</taxon>
        <taxon>Chromadorea</taxon>
        <taxon>Rhabditida</taxon>
        <taxon>Tylenchina</taxon>
        <taxon>Panagrolaimomorpha</taxon>
        <taxon>Strongyloidoidea</taxon>
        <taxon>Strongyloididae</taxon>
        <taxon>Strongyloides</taxon>
    </lineage>
</organism>
<protein>
    <submittedName>
        <fullName evidence="2 4">Uncharacterized protein</fullName>
    </submittedName>
</protein>
<dbReference type="Proteomes" id="UP000035682">
    <property type="component" value="Unplaced"/>
</dbReference>
<dbReference type="RefSeq" id="XP_024507380.1">
    <property type="nucleotide sequence ID" value="XM_024653955.1"/>
</dbReference>
<reference evidence="4" key="2">
    <citation type="submission" date="2020-12" db="UniProtKB">
        <authorList>
            <consortium name="WormBaseParasite"/>
        </authorList>
    </citation>
    <scope>IDENTIFICATION</scope>
</reference>
<reference evidence="2 3" key="1">
    <citation type="submission" date="2014-09" db="EMBL/GenBank/DDBJ databases">
        <authorList>
            <person name="Martin A.A."/>
        </authorList>
    </citation>
    <scope>NUCLEOTIDE SEQUENCE</scope>
    <source>
        <strain evidence="3">ED321</strain>
        <strain evidence="2">ED321 Heterogonic</strain>
    </source>
</reference>
<evidence type="ECO:0000313" key="2">
    <source>
        <dbReference type="EMBL" id="CEF68180.1"/>
    </source>
</evidence>
<name>A0A090LKY0_STRRB</name>
<feature type="compositionally biased region" description="Low complexity" evidence="1">
    <location>
        <begin position="1"/>
        <end position="14"/>
    </location>
</feature>
<sequence length="187" mass="19958">MSVNSSTLSTSLSSGQSINKNETEKRKKKVDLFLGKTIQDMIDLINDSGFINECDIKLKKIDSKKVITFKISVSSGKLHKCEKYPCDCQGNSTRYVTSDGTSLLSSSSNSISSSQSESNSRSRLTNTSISDCKCGCANGKNVTSYTSTDTSDFNSDIFSATTESSGGSSLCSSTTNSYICNSGKVGK</sequence>
<accession>A0A090LKY0</accession>